<name>A0ABV8Q0M9_9BACT</name>
<dbReference type="Proteomes" id="UP001595906">
    <property type="component" value="Unassembled WGS sequence"/>
</dbReference>
<keyword evidence="3" id="KW-1185">Reference proteome</keyword>
<dbReference type="EMBL" id="JBHSDC010000029">
    <property type="protein sequence ID" value="MFC4233374.1"/>
    <property type="molecule type" value="Genomic_DNA"/>
</dbReference>
<comment type="caution">
    <text evidence="2">The sequence shown here is derived from an EMBL/GenBank/DDBJ whole genome shotgun (WGS) entry which is preliminary data.</text>
</comment>
<sequence>MVAVIKTGHSIHRILNYNENKVKEGVAEIISATNYPMDVEQLSFTNKLNRLKNQAALNENVSRNSVHISLNFDPSEKLSKEQLQDISDTYMQQIGFGEQPYLVYQHFDAGHPHIHIVTVKVRADGRRIDMQNIGRNQSEKARKEIEQIFGLKRAEDSKKQQQLYSLKPVNLQKVQYGKLDTKRAITNVLDNVLKDYKYTSLPELNAVLKQYNVMADRGSEGSRIFENRGLVYRIVDEQGNKVGVPIKASDFYSKPTLAFVEEKFAPNETARLPHKARLKNAIDLALLKQPNQQLHELVKALDKEGINTVLRQNEDGIIYGITYVDHRTKCVFNGSVLGKAYSAKGILERCGISQQQAVKGQEFVGQHNPKTQPVQPQSAFNPSTKNKEGIDLLETLLQPENVSGFVPYQLTKKGRKKKKKRISKDL</sequence>
<gene>
    <name evidence="2" type="ORF">ACFOW1_15845</name>
</gene>
<protein>
    <submittedName>
        <fullName evidence="2">Relaxase/mobilization nuclease domain-containing protein</fullName>
    </submittedName>
</protein>
<dbReference type="Pfam" id="PF03432">
    <property type="entry name" value="Relaxase"/>
    <property type="match status" value="1"/>
</dbReference>
<dbReference type="RefSeq" id="WP_379015625.1">
    <property type="nucleotide sequence ID" value="NZ_JBHSDC010000029.1"/>
</dbReference>
<reference evidence="3" key="1">
    <citation type="journal article" date="2019" name="Int. J. Syst. Evol. Microbiol.">
        <title>The Global Catalogue of Microorganisms (GCM) 10K type strain sequencing project: providing services to taxonomists for standard genome sequencing and annotation.</title>
        <authorList>
            <consortium name="The Broad Institute Genomics Platform"/>
            <consortium name="The Broad Institute Genome Sequencing Center for Infectious Disease"/>
            <person name="Wu L."/>
            <person name="Ma J."/>
        </authorList>
    </citation>
    <scope>NUCLEOTIDE SEQUENCE [LARGE SCALE GENOMIC DNA]</scope>
    <source>
        <strain evidence="3">CECT 8010</strain>
    </source>
</reference>
<evidence type="ECO:0000313" key="3">
    <source>
        <dbReference type="Proteomes" id="UP001595906"/>
    </source>
</evidence>
<organism evidence="2 3">
    <name type="scientific">Parasediminibacterium paludis</name>
    <dbReference type="NCBI Taxonomy" id="908966"/>
    <lineage>
        <taxon>Bacteria</taxon>
        <taxon>Pseudomonadati</taxon>
        <taxon>Bacteroidota</taxon>
        <taxon>Chitinophagia</taxon>
        <taxon>Chitinophagales</taxon>
        <taxon>Chitinophagaceae</taxon>
        <taxon>Parasediminibacterium</taxon>
    </lineage>
</organism>
<evidence type="ECO:0000259" key="1">
    <source>
        <dbReference type="Pfam" id="PF03432"/>
    </source>
</evidence>
<accession>A0ABV8Q0M9</accession>
<feature type="domain" description="MobA/VirD2-like nuclease" evidence="1">
    <location>
        <begin position="17"/>
        <end position="151"/>
    </location>
</feature>
<evidence type="ECO:0000313" key="2">
    <source>
        <dbReference type="EMBL" id="MFC4233374.1"/>
    </source>
</evidence>
<proteinExistence type="predicted"/>
<dbReference type="InterPro" id="IPR005094">
    <property type="entry name" value="Endonuclease_MobA/VirD2"/>
</dbReference>